<dbReference type="SUPFAM" id="SSF48371">
    <property type="entry name" value="ARM repeat"/>
    <property type="match status" value="1"/>
</dbReference>
<proteinExistence type="inferred from homology"/>
<dbReference type="Proteomes" id="UP000194127">
    <property type="component" value="Unassembled WGS sequence"/>
</dbReference>
<dbReference type="InterPro" id="IPR054476">
    <property type="entry name" value="Ltn1_N"/>
</dbReference>
<feature type="domain" description="RING-type" evidence="18">
    <location>
        <begin position="1756"/>
        <end position="1803"/>
    </location>
</feature>
<evidence type="ECO:0000256" key="4">
    <source>
        <dbReference type="ARBA" id="ARBA00007997"/>
    </source>
</evidence>
<dbReference type="PANTHER" id="PTHR12389:SF0">
    <property type="entry name" value="E3 UBIQUITIN-PROTEIN LIGASE LISTERIN"/>
    <property type="match status" value="1"/>
</dbReference>
<dbReference type="SMART" id="SM01197">
    <property type="entry name" value="FANCL_C"/>
    <property type="match status" value="1"/>
</dbReference>
<evidence type="ECO:0000256" key="5">
    <source>
        <dbReference type="ARBA" id="ARBA00012483"/>
    </source>
</evidence>
<dbReference type="InterPro" id="IPR039804">
    <property type="entry name" value="RING-CH-C4HC3_LTN1"/>
</dbReference>
<evidence type="ECO:0000313" key="19">
    <source>
        <dbReference type="EMBL" id="OSX63723.1"/>
    </source>
</evidence>
<feature type="compositionally biased region" description="Acidic residues" evidence="17">
    <location>
        <begin position="436"/>
        <end position="457"/>
    </location>
</feature>
<evidence type="ECO:0000256" key="6">
    <source>
        <dbReference type="ARBA" id="ARBA00017157"/>
    </source>
</evidence>
<comment type="subunit">
    <text evidence="16">Component of the ribosome quality control complex (RQC).</text>
</comment>
<gene>
    <name evidence="19" type="ORF">POSPLADRAFT_1065779</name>
</gene>
<dbReference type="GO" id="GO:0061630">
    <property type="term" value="F:ubiquitin protein ligase activity"/>
    <property type="evidence" value="ECO:0007669"/>
    <property type="project" value="UniProtKB-UniRule"/>
</dbReference>
<dbReference type="GO" id="GO:0016567">
    <property type="term" value="P:protein ubiquitination"/>
    <property type="evidence" value="ECO:0007669"/>
    <property type="project" value="UniProtKB-UniPathway"/>
</dbReference>
<keyword evidence="8 16" id="KW-0808">Transferase</keyword>
<comment type="pathway">
    <text evidence="3 16">Protein modification; protein ubiquitination.</text>
</comment>
<dbReference type="GO" id="GO:0072344">
    <property type="term" value="P:rescue of stalled ribosome"/>
    <property type="evidence" value="ECO:0007669"/>
    <property type="project" value="UniProtKB-UniRule"/>
</dbReference>
<dbReference type="Pfam" id="PF22958">
    <property type="entry name" value="Ltn1_1st"/>
    <property type="match status" value="1"/>
</dbReference>
<evidence type="ECO:0000256" key="12">
    <source>
        <dbReference type="ARBA" id="ARBA00022786"/>
    </source>
</evidence>
<comment type="similarity">
    <text evidence="4 16">Belongs to the LTN1 family.</text>
</comment>
<dbReference type="GO" id="GO:0005829">
    <property type="term" value="C:cytosol"/>
    <property type="evidence" value="ECO:0007669"/>
    <property type="project" value="UniProtKB-SubCell"/>
</dbReference>
<keyword evidence="20" id="KW-1185">Reference proteome</keyword>
<dbReference type="EMBL" id="KZ110595">
    <property type="protein sequence ID" value="OSX63723.1"/>
    <property type="molecule type" value="Genomic_DNA"/>
</dbReference>
<evidence type="ECO:0000259" key="18">
    <source>
        <dbReference type="PROSITE" id="PS50089"/>
    </source>
</evidence>
<evidence type="ECO:0000256" key="16">
    <source>
        <dbReference type="RuleBase" id="RU367090"/>
    </source>
</evidence>
<dbReference type="GO" id="GO:1990116">
    <property type="term" value="P:ribosome-associated ubiquitin-dependent protein catabolic process"/>
    <property type="evidence" value="ECO:0007669"/>
    <property type="project" value="UniProtKB-UniRule"/>
</dbReference>
<evidence type="ECO:0000256" key="3">
    <source>
        <dbReference type="ARBA" id="ARBA00004906"/>
    </source>
</evidence>
<evidence type="ECO:0000256" key="1">
    <source>
        <dbReference type="ARBA" id="ARBA00000900"/>
    </source>
</evidence>
<dbReference type="GO" id="GO:0043023">
    <property type="term" value="F:ribosomal large subunit binding"/>
    <property type="evidence" value="ECO:0007669"/>
    <property type="project" value="TreeGrafter"/>
</dbReference>
<dbReference type="SUPFAM" id="SSF57850">
    <property type="entry name" value="RING/U-box"/>
    <property type="match status" value="1"/>
</dbReference>
<evidence type="ECO:0000256" key="13">
    <source>
        <dbReference type="ARBA" id="ARBA00022833"/>
    </source>
</evidence>
<evidence type="ECO:0000256" key="11">
    <source>
        <dbReference type="ARBA" id="ARBA00022771"/>
    </source>
</evidence>
<feature type="region of interest" description="Disordered" evidence="17">
    <location>
        <begin position="256"/>
        <end position="297"/>
    </location>
</feature>
<evidence type="ECO:0000256" key="10">
    <source>
        <dbReference type="ARBA" id="ARBA00022737"/>
    </source>
</evidence>
<sequence length="1808" mass="199784">MAPKGKSSASSGTRKKHARKAAAGGPVEEPVLPKEKRAKGKDKKNQEPRKKVYIPPVKPVPVQPDPLDTLGIAQKVPPELLVVLKRLAKKDSITKRRALEDLQAGWVDNVRREGESSSLLPDLLESIPVWLHHVPALFMHPSRRIRLLAVGLHSSLLHLPRVLTDALLYAITDGVSSDNAEYIIGAWCTAAHDVDRQVSLLARQSWVRSVSLSSAVPEQKLLLEGALLQQLWGYTHRTLLDPSGVYAYVNPPQAVAHPPSVHQGRRGSGRAPPTPVRKDREEEANARARTEEEEENELDRNARLRVGACGAAEWLINALAGSESTAKALTDEFLAPFANPALWSALCHAQTPPFVQIDGPGFGFAQPGVRRAAWSLLQTMLRSCKAGIQGLVPVLSGAVLRSAWVEPDVNVRATMWQPLLTFLKDHPSAWEVEAISEQEQDADDSNAESDGSEDEEEATPRKAIPKESGTIGPSQAYREFLQFLELGCGGVPLQGYPTVLIILATIPPTVISSFSPSPLQALFTSFWAALDGRALSSLDRKAASAAFLSSLLECLVLMVRRLVAASPEVAKSLAGTSLQAGDGTDVQREAAQSLLREQFSRAWEELSSKRLKIEGETAGSIIAKNLTTLCRFDSGKWRKSHGAFVASSNNSVLPGDLFQAAWDALASAIRTQVHAPDTPVSPLVSHVLQVLQRQFEQGSVPAAAAQALTREIVQDAIQQWEKLLESEHAPEVGRVEALVGIFDVFGASIFGQPDLAKSVDETIRQHTIRLLTTSPRMFLVYLKHRGNRQLCFQLWQDILRAVATHTSGVSVILSPFLDAAEGSLLPDYLKPESGSLDDLAGDLLAEALSGSRTIAEVTIVRRLFRSPDYFISQPCFQSLLASLISNFTLHFAHALRDETVSTDDFNTSLDLIQGLANTHPAILFSEENAKSLFPDVFLFSHLLPRFTSVSEQQQNIARDLWRSWLSNSPYEVKSNTLAILRQRIKELLLDCDVRPTAEQIVRMVLENLSGLDMDSSLETLPSRADLDDMLIRLPYTPADPSLAVVDPLVPPPSLCEPLPAVSGKYDQAGFSVYARAVYALLLRFLEDRHAAKINVWALRHLLALSLYAEEILQSLAVPSPVFSGHIPRSSLVDIQARVSQIAAYLLSSGHEDGWHNTVVGTIMASKGSDMLDGVGQVVYEQIQHAKLKDTPRESRIIHVILQHVLSFVTKPEAEQWLQLARRLEKQAPHMSLAIIYSITQYAPEPLMLDRYRNELAAGMLGVPPSKANTEGLWLLRRLAAVAPDPESDIIFLPQLRAVNLMKVCQQWIASDEDLDEEVESEMTLVFFHLAPILQNVQGVHWDLIFDVMENNLENASLKEASTLVNLSRTLRLLIAVEDLTSTNRSLRAVWQERETTCLSLVRDLAATKLDLDRTFTPVSICRELALQIVQDLPESLMDAKTLPKMCHVITDTSADVQRMAYQCLHEAAKKYTEHIVIEAAVESEDPVKPELPVELLDILQRSIYSDDGMEATSQETSGYFLAWMLALDLFANASLKVKSGYIDQLRELGLVYDNLLPSIFTILGLYDGLPKAFKLDIWAIDEYYLDFCSPGSPLSLRLLAAHLYYRALLVVPSLIRGWLSDCRDRQLLSAITAYTAAHFSPAIVRSVLATLRDPGAAPDLADDNFSVRVAGAVGEVTAAYLLDDHKLELVVRLPQDYPLHGFEVRDRKPVGVAEERWRAWVLGVQQILSFRSGSIVDGLAFFKKNITSYFEGLAECAICYSFISAMDGSLPRKPCKTCKNRFHAGCLYKWFHSSHSSSCPLCRSEIFF</sequence>
<comment type="function">
    <text evidence="16">E3 ubiquitin-protein ligase. Component of the ribosome quality control complex (RQC), a ribosome-associated complex that mediates ubiquitination and extraction of incompletely synthesized nascent chains for proteasomal degradation.</text>
</comment>
<reference evidence="19 20" key="1">
    <citation type="submission" date="2017-04" db="EMBL/GenBank/DDBJ databases">
        <title>Genome Sequence of the Model Brown-Rot Fungus Postia placenta SB12.</title>
        <authorList>
            <consortium name="DOE Joint Genome Institute"/>
            <person name="Gaskell J."/>
            <person name="Kersten P."/>
            <person name="Larrondo L.F."/>
            <person name="Canessa P."/>
            <person name="Martinez D."/>
            <person name="Hibbett D."/>
            <person name="Schmoll M."/>
            <person name="Kubicek C.P."/>
            <person name="Martinez A.T."/>
            <person name="Yadav J."/>
            <person name="Master E."/>
            <person name="Magnuson J.K."/>
            <person name="James T."/>
            <person name="Yaver D."/>
            <person name="Berka R."/>
            <person name="Labutti K."/>
            <person name="Lipzen A."/>
            <person name="Aerts A."/>
            <person name="Barry K."/>
            <person name="Henrissat B."/>
            <person name="Blanchette R."/>
            <person name="Grigoriev I."/>
            <person name="Cullen D."/>
        </authorList>
    </citation>
    <scope>NUCLEOTIDE SEQUENCE [LARGE SCALE GENOMIC DNA]</scope>
    <source>
        <strain evidence="19 20">MAD-698-R-SB12</strain>
    </source>
</reference>
<accession>A0A1X6N5M5</accession>
<comment type="subcellular location">
    <subcellularLocation>
        <location evidence="2">Cytoplasm</location>
        <location evidence="2">Cytosol</location>
    </subcellularLocation>
</comment>
<dbReference type="PROSITE" id="PS50089">
    <property type="entry name" value="ZF_RING_2"/>
    <property type="match status" value="1"/>
</dbReference>
<keyword evidence="9 16" id="KW-0479">Metal-binding</keyword>
<keyword evidence="11 15" id="KW-0863">Zinc-finger</keyword>
<dbReference type="STRING" id="670580.A0A1X6N5M5"/>
<dbReference type="CDD" id="cd16491">
    <property type="entry name" value="RING-CH-C4HC3_LTN1"/>
    <property type="match status" value="1"/>
</dbReference>
<dbReference type="OrthoDB" id="6108at2759"/>
<evidence type="ECO:0000256" key="2">
    <source>
        <dbReference type="ARBA" id="ARBA00004514"/>
    </source>
</evidence>
<evidence type="ECO:0000256" key="7">
    <source>
        <dbReference type="ARBA" id="ARBA00022490"/>
    </source>
</evidence>
<dbReference type="InterPro" id="IPR054478">
    <property type="entry name" value="LTN1_UBC"/>
</dbReference>
<dbReference type="PANTHER" id="PTHR12389">
    <property type="entry name" value="ZINC FINGER PROTEIN 294"/>
    <property type="match status" value="1"/>
</dbReference>
<keyword evidence="13 16" id="KW-0862">Zinc</keyword>
<comment type="function">
    <text evidence="14">E3 ubiquitin-protein ligase component of the ribosome quality control complex (RQC), a ribosome-associated complex that mediates ubiquitination and extraction of incompletely synthesized nascent chains for proteasomal degradation. Mediates ubiquitination of proteins derived from mRNAs lacking stop codons (non-stop proteins) and other translation arrest products induced by poly-lysine sequences and tandem rare codons. Ubiquitination leads to CDC48 recruitment for extraction and degradation of the incomplete translation product. May indirectly play a role in chromatin function and transcription.</text>
</comment>
<dbReference type="Pfam" id="PF13639">
    <property type="entry name" value="zf-RING_2"/>
    <property type="match status" value="1"/>
</dbReference>
<organism evidence="19 20">
    <name type="scientific">Postia placenta MAD-698-R-SB12</name>
    <dbReference type="NCBI Taxonomy" id="670580"/>
    <lineage>
        <taxon>Eukaryota</taxon>
        <taxon>Fungi</taxon>
        <taxon>Dikarya</taxon>
        <taxon>Basidiomycota</taxon>
        <taxon>Agaricomycotina</taxon>
        <taxon>Agaricomycetes</taxon>
        <taxon>Polyporales</taxon>
        <taxon>Adustoporiaceae</taxon>
        <taxon>Rhodonia</taxon>
    </lineage>
</organism>
<dbReference type="InterPro" id="IPR016024">
    <property type="entry name" value="ARM-type_fold"/>
</dbReference>
<dbReference type="GeneID" id="36326944"/>
<dbReference type="EC" id="2.3.2.27" evidence="5 16"/>
<protein>
    <recommendedName>
        <fullName evidence="6 16">E3 ubiquitin-protein ligase listerin</fullName>
        <ecNumber evidence="5 16">2.3.2.27</ecNumber>
    </recommendedName>
    <alternativeName>
        <fullName evidence="16">RING-type E3 ubiquitin transferase listerin</fullName>
    </alternativeName>
</protein>
<evidence type="ECO:0000256" key="17">
    <source>
        <dbReference type="SAM" id="MobiDB-lite"/>
    </source>
</evidence>
<dbReference type="FunFam" id="3.30.40.10:FF:000038">
    <property type="entry name" value="E3 ubiquitin-protein ligase listerin"/>
    <property type="match status" value="1"/>
</dbReference>
<dbReference type="Pfam" id="PF22999">
    <property type="entry name" value="LTN1_E3_ligase_6th"/>
    <property type="match status" value="1"/>
</dbReference>
<evidence type="ECO:0000313" key="20">
    <source>
        <dbReference type="Proteomes" id="UP000194127"/>
    </source>
</evidence>
<dbReference type="Pfam" id="PF23009">
    <property type="entry name" value="UBC_like"/>
    <property type="match status" value="1"/>
</dbReference>
<dbReference type="InterPro" id="IPR039795">
    <property type="entry name" value="LTN1/Rkr1"/>
</dbReference>
<dbReference type="Gene3D" id="3.30.40.10">
    <property type="entry name" value="Zinc/RING finger domain, C3HC4 (zinc finger)"/>
    <property type="match status" value="1"/>
</dbReference>
<evidence type="ECO:0000256" key="8">
    <source>
        <dbReference type="ARBA" id="ARBA00022679"/>
    </source>
</evidence>
<evidence type="ECO:0000256" key="9">
    <source>
        <dbReference type="ARBA" id="ARBA00022723"/>
    </source>
</evidence>
<dbReference type="GO" id="GO:1990112">
    <property type="term" value="C:RQC complex"/>
    <property type="evidence" value="ECO:0007669"/>
    <property type="project" value="UniProtKB-UniRule"/>
</dbReference>
<dbReference type="InterPro" id="IPR001841">
    <property type="entry name" value="Znf_RING"/>
</dbReference>
<feature type="compositionally biased region" description="Basic and acidic residues" evidence="17">
    <location>
        <begin position="276"/>
        <end position="290"/>
    </location>
</feature>
<feature type="region of interest" description="Disordered" evidence="17">
    <location>
        <begin position="436"/>
        <end position="470"/>
    </location>
</feature>
<evidence type="ECO:0000256" key="15">
    <source>
        <dbReference type="PROSITE-ProRule" id="PRU00175"/>
    </source>
</evidence>
<name>A0A1X6N5M5_9APHY</name>
<dbReference type="RefSeq" id="XP_024340517.1">
    <property type="nucleotide sequence ID" value="XM_024481994.1"/>
</dbReference>
<keyword evidence="12 16" id="KW-0833">Ubl conjugation pathway</keyword>
<keyword evidence="10" id="KW-0677">Repeat</keyword>
<dbReference type="InterPro" id="IPR013083">
    <property type="entry name" value="Znf_RING/FYVE/PHD"/>
</dbReference>
<feature type="region of interest" description="Disordered" evidence="17">
    <location>
        <begin position="1"/>
        <end position="58"/>
    </location>
</feature>
<dbReference type="GO" id="GO:0008270">
    <property type="term" value="F:zinc ion binding"/>
    <property type="evidence" value="ECO:0007669"/>
    <property type="project" value="UniProtKB-KW"/>
</dbReference>
<evidence type="ECO:0000256" key="14">
    <source>
        <dbReference type="ARBA" id="ARBA00055150"/>
    </source>
</evidence>
<comment type="catalytic activity">
    <reaction evidence="1 16">
        <text>S-ubiquitinyl-[E2 ubiquitin-conjugating enzyme]-L-cysteine + [acceptor protein]-L-lysine = [E2 ubiquitin-conjugating enzyme]-L-cysteine + N(6)-ubiquitinyl-[acceptor protein]-L-lysine.</text>
        <dbReference type="EC" id="2.3.2.27"/>
    </reaction>
</comment>
<dbReference type="UniPathway" id="UPA00143"/>
<keyword evidence="7" id="KW-0963">Cytoplasm</keyword>
<dbReference type="InterPro" id="IPR054477">
    <property type="entry name" value="LTN1_E3_ligase_6th"/>
</dbReference>